<dbReference type="GO" id="GO:0003910">
    <property type="term" value="F:DNA ligase (ATP) activity"/>
    <property type="evidence" value="ECO:0007669"/>
    <property type="project" value="TreeGrafter"/>
</dbReference>
<keyword evidence="4" id="KW-0479">Metal-binding</keyword>
<keyword evidence="3 10" id="KW-0436">Ligase</keyword>
<feature type="compositionally biased region" description="Basic and acidic residues" evidence="8">
    <location>
        <begin position="136"/>
        <end position="151"/>
    </location>
</feature>
<feature type="region of interest" description="Disordered" evidence="8">
    <location>
        <begin position="114"/>
        <end position="151"/>
    </location>
</feature>
<dbReference type="GO" id="GO:0006302">
    <property type="term" value="P:double-strand break repair"/>
    <property type="evidence" value="ECO:0007669"/>
    <property type="project" value="TreeGrafter"/>
</dbReference>
<dbReference type="eggNOG" id="KOG4437">
    <property type="taxonomic scope" value="Eukaryota"/>
</dbReference>
<evidence type="ECO:0000256" key="6">
    <source>
        <dbReference type="ARBA" id="ARBA00022833"/>
    </source>
</evidence>
<proteinExistence type="inferred from homology"/>
<keyword evidence="7" id="KW-0539">Nucleus</keyword>
<dbReference type="GO" id="GO:0070421">
    <property type="term" value="C:DNA ligase III-XRCC1 complex"/>
    <property type="evidence" value="ECO:0007669"/>
    <property type="project" value="TreeGrafter"/>
</dbReference>
<dbReference type="GO" id="GO:0006273">
    <property type="term" value="P:lagging strand elongation"/>
    <property type="evidence" value="ECO:0007669"/>
    <property type="project" value="TreeGrafter"/>
</dbReference>
<keyword evidence="6" id="KW-0862">Zinc</keyword>
<dbReference type="STRING" id="103372.F4WYP4"/>
<dbReference type="EMBL" id="GL888455">
    <property type="protein sequence ID" value="EGI60679.1"/>
    <property type="molecule type" value="Genomic_DNA"/>
</dbReference>
<sequence>MPTDDEDQQQQGEEKPFTVERAKTGRAKCKRCKCPIEKDEIRIAKYVASFFSDGKLMPAWHHVTCLFEAFAKQRASTKRIEDPAEDVKGWEQLSDDDKKVILDRLKEFEKSFPAKTSKKTATPRKAAASNNSSGETAKKTSDQSKVPSKDDSFREFRRVCSNVTDVDAYTDKTAIIKRMFTKGSLGETKGRDSERRLVNMISGIGYKETINHPSRREWDLGTLSGRFLPGLSANGRKEREAARNHRLKLSSKFSEKFRTYERVIRITLH</sequence>
<dbReference type="SMART" id="SM01336">
    <property type="entry name" value="zf-PARP"/>
    <property type="match status" value="1"/>
</dbReference>
<evidence type="ECO:0000256" key="7">
    <source>
        <dbReference type="ARBA" id="ARBA00023242"/>
    </source>
</evidence>
<evidence type="ECO:0000259" key="9">
    <source>
        <dbReference type="PROSITE" id="PS50064"/>
    </source>
</evidence>
<dbReference type="PROSITE" id="PS00347">
    <property type="entry name" value="ZF_PARP_1"/>
    <property type="match status" value="1"/>
</dbReference>
<keyword evidence="5" id="KW-0863">Zinc-finger</keyword>
<dbReference type="AlphaFoldDB" id="F4WYP4"/>
<dbReference type="InParanoid" id="F4WYP4"/>
<dbReference type="InterPro" id="IPR001510">
    <property type="entry name" value="Znf_PARP"/>
</dbReference>
<dbReference type="PROSITE" id="PS50064">
    <property type="entry name" value="ZF_PARP_2"/>
    <property type="match status" value="1"/>
</dbReference>
<comment type="similarity">
    <text evidence="2">Belongs to the ATP-dependent DNA ligase family.</text>
</comment>
<accession>F4WYP4</accession>
<evidence type="ECO:0000313" key="11">
    <source>
        <dbReference type="Proteomes" id="UP000007755"/>
    </source>
</evidence>
<evidence type="ECO:0000256" key="3">
    <source>
        <dbReference type="ARBA" id="ARBA00022598"/>
    </source>
</evidence>
<protein>
    <submittedName>
        <fullName evidence="10">DNA ligase 3</fullName>
    </submittedName>
</protein>
<dbReference type="Pfam" id="PF00645">
    <property type="entry name" value="zf-PARP"/>
    <property type="match status" value="1"/>
</dbReference>
<dbReference type="GO" id="GO:0003677">
    <property type="term" value="F:DNA binding"/>
    <property type="evidence" value="ECO:0007669"/>
    <property type="project" value="InterPro"/>
</dbReference>
<feature type="domain" description="PARP-type" evidence="9">
    <location>
        <begin position="17"/>
        <end position="109"/>
    </location>
</feature>
<dbReference type="Gene3D" id="3.30.1740.10">
    <property type="entry name" value="Zinc finger, PARP-type"/>
    <property type="match status" value="1"/>
</dbReference>
<reference evidence="10" key="1">
    <citation type="submission" date="2011-02" db="EMBL/GenBank/DDBJ databases">
        <title>The genome of the leaf-cutting ant Acromyrmex echinatior suggests key adaptations to social evolution and fungus farming.</title>
        <authorList>
            <person name="Nygaard S."/>
            <person name="Zhang G."/>
        </authorList>
    </citation>
    <scope>NUCLEOTIDE SEQUENCE</scope>
</reference>
<dbReference type="GO" id="GO:0008270">
    <property type="term" value="F:zinc ion binding"/>
    <property type="evidence" value="ECO:0007669"/>
    <property type="project" value="UniProtKB-KW"/>
</dbReference>
<name>F4WYP4_ACREC</name>
<dbReference type="InterPro" id="IPR050191">
    <property type="entry name" value="ATP-dep_DNA_ligase"/>
</dbReference>
<dbReference type="Proteomes" id="UP000007755">
    <property type="component" value="Unassembled WGS sequence"/>
</dbReference>
<evidence type="ECO:0000256" key="4">
    <source>
        <dbReference type="ARBA" id="ARBA00022723"/>
    </source>
</evidence>
<evidence type="ECO:0000313" key="10">
    <source>
        <dbReference type="EMBL" id="EGI60679.1"/>
    </source>
</evidence>
<dbReference type="PANTHER" id="PTHR45674:SF9">
    <property type="entry name" value="DNA LIGASE 3"/>
    <property type="match status" value="1"/>
</dbReference>
<evidence type="ECO:0000256" key="8">
    <source>
        <dbReference type="SAM" id="MobiDB-lite"/>
    </source>
</evidence>
<dbReference type="OrthoDB" id="206088at2759"/>
<dbReference type="PANTHER" id="PTHR45674">
    <property type="entry name" value="DNA LIGASE 1/3 FAMILY MEMBER"/>
    <property type="match status" value="1"/>
</dbReference>
<dbReference type="SUPFAM" id="SSF57716">
    <property type="entry name" value="Glucocorticoid receptor-like (DNA-binding domain)"/>
    <property type="match status" value="1"/>
</dbReference>
<evidence type="ECO:0000256" key="1">
    <source>
        <dbReference type="ARBA" id="ARBA00004123"/>
    </source>
</evidence>
<keyword evidence="11" id="KW-1185">Reference proteome</keyword>
<dbReference type="InterPro" id="IPR036957">
    <property type="entry name" value="Znf_PARP_sf"/>
</dbReference>
<comment type="subcellular location">
    <subcellularLocation>
        <location evidence="1">Nucleus</location>
    </subcellularLocation>
</comment>
<organism evidence="11">
    <name type="scientific">Acromyrmex echinatior</name>
    <name type="common">Panamanian leafcutter ant</name>
    <name type="synonym">Acromyrmex octospinosus echinatior</name>
    <dbReference type="NCBI Taxonomy" id="103372"/>
    <lineage>
        <taxon>Eukaryota</taxon>
        <taxon>Metazoa</taxon>
        <taxon>Ecdysozoa</taxon>
        <taxon>Arthropoda</taxon>
        <taxon>Hexapoda</taxon>
        <taxon>Insecta</taxon>
        <taxon>Pterygota</taxon>
        <taxon>Neoptera</taxon>
        <taxon>Endopterygota</taxon>
        <taxon>Hymenoptera</taxon>
        <taxon>Apocrita</taxon>
        <taxon>Aculeata</taxon>
        <taxon>Formicoidea</taxon>
        <taxon>Formicidae</taxon>
        <taxon>Myrmicinae</taxon>
        <taxon>Acromyrmex</taxon>
    </lineage>
</organism>
<evidence type="ECO:0000256" key="2">
    <source>
        <dbReference type="ARBA" id="ARBA00007572"/>
    </source>
</evidence>
<gene>
    <name evidence="10" type="ORF">G5I_11099</name>
</gene>
<evidence type="ECO:0000256" key="5">
    <source>
        <dbReference type="ARBA" id="ARBA00022771"/>
    </source>
</evidence>